<organism evidence="2 3">
    <name type="scientific">Cupriavidus neocaledonicus</name>
    <dbReference type="NCBI Taxonomy" id="1040979"/>
    <lineage>
        <taxon>Bacteria</taxon>
        <taxon>Pseudomonadati</taxon>
        <taxon>Pseudomonadota</taxon>
        <taxon>Betaproteobacteria</taxon>
        <taxon>Burkholderiales</taxon>
        <taxon>Burkholderiaceae</taxon>
        <taxon>Cupriavidus</taxon>
    </lineage>
</organism>
<keyword evidence="4" id="KW-1185">Reference proteome</keyword>
<dbReference type="AlphaFoldDB" id="A0A375HUB0"/>
<evidence type="ECO:0000313" key="1">
    <source>
        <dbReference type="EMBL" id="SOZ38052.1"/>
    </source>
</evidence>
<keyword evidence="2" id="KW-0614">Plasmid</keyword>
<evidence type="ECO:0008006" key="5">
    <source>
        <dbReference type="Google" id="ProtNLM"/>
    </source>
</evidence>
<evidence type="ECO:0000313" key="2">
    <source>
        <dbReference type="EMBL" id="SPD60307.1"/>
    </source>
</evidence>
<dbReference type="InterPro" id="IPR024530">
    <property type="entry name" value="QSregVF_b"/>
</dbReference>
<sequence length="86" mass="9492">MALSDWLASMTDFDADALKRLVTVTMPFGKHKGTLIADLPGNYLNWFAREGFPPGQIGALLALMHELDHNGLAYLLKPLRCHASPE</sequence>
<accession>A0A375HUB0</accession>
<dbReference type="Pfam" id="PF12843">
    <property type="entry name" value="QSregVF_b"/>
    <property type="match status" value="1"/>
</dbReference>
<dbReference type="Proteomes" id="UP000256710">
    <property type="component" value="Unassembled WGS sequence"/>
</dbReference>
<name>A0A375HUB0_9BURK</name>
<evidence type="ECO:0000313" key="4">
    <source>
        <dbReference type="Proteomes" id="UP000256710"/>
    </source>
</evidence>
<geneLocation type="plasmid" evidence="2">
    <name>II</name>
</geneLocation>
<dbReference type="Proteomes" id="UP000255168">
    <property type="component" value="Plasmid II"/>
</dbReference>
<dbReference type="EMBL" id="LT984807">
    <property type="protein sequence ID" value="SPD60307.1"/>
    <property type="molecule type" value="Genomic_DNA"/>
</dbReference>
<proteinExistence type="predicted"/>
<dbReference type="EMBL" id="OFTC01000033">
    <property type="protein sequence ID" value="SOZ38052.1"/>
    <property type="molecule type" value="Genomic_DNA"/>
</dbReference>
<reference evidence="3 4" key="1">
    <citation type="submission" date="2018-01" db="EMBL/GenBank/DDBJ databases">
        <authorList>
            <person name="Clerissi C."/>
        </authorList>
    </citation>
    <scope>NUCLEOTIDE SEQUENCE [LARGE SCALE GENOMIC DNA]</scope>
    <source>
        <strain evidence="1">Cupriavidus taiwanensis STM 6082</strain>
        <strain evidence="2">Cupriavidus taiwanensis STM 6160</strain>
        <plasmid evidence="2">II</plasmid>
        <plasmid evidence="3">ii</plasmid>
    </source>
</reference>
<protein>
    <recommendedName>
        <fullName evidence="5">Cytoplasmic protein</fullName>
    </recommendedName>
</protein>
<gene>
    <name evidence="1" type="ORF">CBM2605_B100003</name>
    <name evidence="2" type="ORF">CBM2607_MP20959</name>
</gene>
<geneLocation type="plasmid" evidence="3">
    <name>ii</name>
</geneLocation>
<evidence type="ECO:0000313" key="3">
    <source>
        <dbReference type="Proteomes" id="UP000255168"/>
    </source>
</evidence>